<evidence type="ECO:0000256" key="1">
    <source>
        <dbReference type="SAM" id="Coils"/>
    </source>
</evidence>
<keyword evidence="1" id="KW-0175">Coiled coil</keyword>
<feature type="coiled-coil region" evidence="1">
    <location>
        <begin position="166"/>
        <end position="193"/>
    </location>
</feature>
<dbReference type="EMBL" id="BLXT01003854">
    <property type="protein sequence ID" value="GFO07247.1"/>
    <property type="molecule type" value="Genomic_DNA"/>
</dbReference>
<feature type="signal peptide" evidence="3">
    <location>
        <begin position="1"/>
        <end position="22"/>
    </location>
</feature>
<dbReference type="AlphaFoldDB" id="A0AAV4AJQ9"/>
<evidence type="ECO:0000313" key="4">
    <source>
        <dbReference type="EMBL" id="GFO07247.1"/>
    </source>
</evidence>
<name>A0AAV4AJQ9_9GAST</name>
<keyword evidence="3" id="KW-0732">Signal</keyword>
<feature type="chain" id="PRO_5043607300" evidence="3">
    <location>
        <begin position="23"/>
        <end position="232"/>
    </location>
</feature>
<reference evidence="4 5" key="1">
    <citation type="journal article" date="2021" name="Elife">
        <title>Chloroplast acquisition without the gene transfer in kleptoplastic sea slugs, Plakobranchus ocellatus.</title>
        <authorList>
            <person name="Maeda T."/>
            <person name="Takahashi S."/>
            <person name="Yoshida T."/>
            <person name="Shimamura S."/>
            <person name="Takaki Y."/>
            <person name="Nagai Y."/>
            <person name="Toyoda A."/>
            <person name="Suzuki Y."/>
            <person name="Arimoto A."/>
            <person name="Ishii H."/>
            <person name="Satoh N."/>
            <person name="Nishiyama T."/>
            <person name="Hasebe M."/>
            <person name="Maruyama T."/>
            <person name="Minagawa J."/>
            <person name="Obokata J."/>
            <person name="Shigenobu S."/>
        </authorList>
    </citation>
    <scope>NUCLEOTIDE SEQUENCE [LARGE SCALE GENOMIC DNA]</scope>
</reference>
<sequence length="232" mass="25520">MAPQAVLPSVLALLCLCTGVYSASVPTTAGGAFSRMLVRPQLIDEDLTESMEMECSLDDSLHIVSHIVSIVILRQDGQNKNILVASVTSFDPAKPAVDYGSLAVFGSVDLPRNHLKLVWDHPGATQASNYTCEINAIDAFARPMTLLTSYAVTSRVPTTEVMIRHIRQLENRVDTLEQILAAQNNRLQELEKAAGLLDPNTTGKEEEKYVDDDDDDNDDDDDDDDSKEEEKK</sequence>
<organism evidence="4 5">
    <name type="scientific">Plakobranchus ocellatus</name>
    <dbReference type="NCBI Taxonomy" id="259542"/>
    <lineage>
        <taxon>Eukaryota</taxon>
        <taxon>Metazoa</taxon>
        <taxon>Spiralia</taxon>
        <taxon>Lophotrochozoa</taxon>
        <taxon>Mollusca</taxon>
        <taxon>Gastropoda</taxon>
        <taxon>Heterobranchia</taxon>
        <taxon>Euthyneura</taxon>
        <taxon>Panpulmonata</taxon>
        <taxon>Sacoglossa</taxon>
        <taxon>Placobranchoidea</taxon>
        <taxon>Plakobranchidae</taxon>
        <taxon>Plakobranchus</taxon>
    </lineage>
</organism>
<evidence type="ECO:0000256" key="3">
    <source>
        <dbReference type="SAM" id="SignalP"/>
    </source>
</evidence>
<proteinExistence type="predicted"/>
<dbReference type="Proteomes" id="UP000735302">
    <property type="component" value="Unassembled WGS sequence"/>
</dbReference>
<keyword evidence="5" id="KW-1185">Reference proteome</keyword>
<comment type="caution">
    <text evidence="4">The sequence shown here is derived from an EMBL/GenBank/DDBJ whole genome shotgun (WGS) entry which is preliminary data.</text>
</comment>
<evidence type="ECO:0000256" key="2">
    <source>
        <dbReference type="SAM" id="MobiDB-lite"/>
    </source>
</evidence>
<protein>
    <submittedName>
        <fullName evidence="4">Fibrinogen-related protein 1</fullName>
    </submittedName>
</protein>
<gene>
    <name evidence="4" type="ORF">PoB_003375200</name>
</gene>
<evidence type="ECO:0000313" key="5">
    <source>
        <dbReference type="Proteomes" id="UP000735302"/>
    </source>
</evidence>
<accession>A0AAV4AJQ9</accession>
<feature type="compositionally biased region" description="Acidic residues" evidence="2">
    <location>
        <begin position="208"/>
        <end position="232"/>
    </location>
</feature>
<feature type="region of interest" description="Disordered" evidence="2">
    <location>
        <begin position="193"/>
        <end position="232"/>
    </location>
</feature>